<dbReference type="PANTHER" id="PTHR36378:SF1">
    <property type="entry name" value="COTTON FIBER PROTEIN"/>
    <property type="match status" value="1"/>
</dbReference>
<gene>
    <name evidence="2" type="ORF">EZV62_010328</name>
</gene>
<keyword evidence="3" id="KW-1185">Reference proteome</keyword>
<reference evidence="3" key="1">
    <citation type="journal article" date="2019" name="Gigascience">
        <title>De novo genome assembly of the endangered Acer yangbiense, a plant species with extremely small populations endemic to Yunnan Province, China.</title>
        <authorList>
            <person name="Yang J."/>
            <person name="Wariss H.M."/>
            <person name="Tao L."/>
            <person name="Zhang R."/>
            <person name="Yun Q."/>
            <person name="Hollingsworth P."/>
            <person name="Dao Z."/>
            <person name="Luo G."/>
            <person name="Guo H."/>
            <person name="Ma Y."/>
            <person name="Sun W."/>
        </authorList>
    </citation>
    <scope>NUCLEOTIDE SEQUENCE [LARGE SCALE GENOMIC DNA]</scope>
    <source>
        <strain evidence="3">cv. Malutang</strain>
    </source>
</reference>
<dbReference type="Pfam" id="PF05553">
    <property type="entry name" value="DUF761"/>
    <property type="match status" value="1"/>
</dbReference>
<dbReference type="AlphaFoldDB" id="A0A5C7I2J0"/>
<evidence type="ECO:0000313" key="3">
    <source>
        <dbReference type="Proteomes" id="UP000323000"/>
    </source>
</evidence>
<accession>A0A5C7I2J0</accession>
<sequence>MEHSSNTTGAMPAINNESQIVSNDHQLPAPRVPMKKRSAMHILRVALYMLRRKSGKSKTSIHVDMASKGPWKKVLGAIRPFHLQSHQSPTKFDIEAQAQAPAPTTPMIEHFEDVFSPKDIASPSTPCSSVDNMSQYASALNLQELDVCTEDEEENEDEDDMHYGEDGGDEMIDAKAEEFISNFYEQMRLQQREYMSRHNKFRPIS</sequence>
<protein>
    <recommendedName>
        <fullName evidence="4">Cotton fiber protein</fullName>
    </recommendedName>
</protein>
<dbReference type="InterPro" id="IPR008480">
    <property type="entry name" value="DUF761_pln"/>
</dbReference>
<dbReference type="Proteomes" id="UP000323000">
    <property type="component" value="Chromosome 4"/>
</dbReference>
<comment type="caution">
    <text evidence="2">The sequence shown here is derived from an EMBL/GenBank/DDBJ whole genome shotgun (WGS) entry which is preliminary data.</text>
</comment>
<proteinExistence type="predicted"/>
<name>A0A5C7I2J0_9ROSI</name>
<evidence type="ECO:0008006" key="4">
    <source>
        <dbReference type="Google" id="ProtNLM"/>
    </source>
</evidence>
<dbReference type="EMBL" id="VAHF01000004">
    <property type="protein sequence ID" value="TXG63334.1"/>
    <property type="molecule type" value="Genomic_DNA"/>
</dbReference>
<dbReference type="OrthoDB" id="1926607at2759"/>
<feature type="region of interest" description="Disordered" evidence="1">
    <location>
        <begin position="1"/>
        <end position="22"/>
    </location>
</feature>
<evidence type="ECO:0000313" key="2">
    <source>
        <dbReference type="EMBL" id="TXG63334.1"/>
    </source>
</evidence>
<feature type="region of interest" description="Disordered" evidence="1">
    <location>
        <begin position="149"/>
        <end position="168"/>
    </location>
</feature>
<evidence type="ECO:0000256" key="1">
    <source>
        <dbReference type="SAM" id="MobiDB-lite"/>
    </source>
</evidence>
<dbReference type="PANTHER" id="PTHR36378">
    <property type="entry name" value="COTTON FIBER PROTEIN"/>
    <property type="match status" value="1"/>
</dbReference>
<organism evidence="2 3">
    <name type="scientific">Acer yangbiense</name>
    <dbReference type="NCBI Taxonomy" id="1000413"/>
    <lineage>
        <taxon>Eukaryota</taxon>
        <taxon>Viridiplantae</taxon>
        <taxon>Streptophyta</taxon>
        <taxon>Embryophyta</taxon>
        <taxon>Tracheophyta</taxon>
        <taxon>Spermatophyta</taxon>
        <taxon>Magnoliopsida</taxon>
        <taxon>eudicotyledons</taxon>
        <taxon>Gunneridae</taxon>
        <taxon>Pentapetalae</taxon>
        <taxon>rosids</taxon>
        <taxon>malvids</taxon>
        <taxon>Sapindales</taxon>
        <taxon>Sapindaceae</taxon>
        <taxon>Hippocastanoideae</taxon>
        <taxon>Acereae</taxon>
        <taxon>Acer</taxon>
    </lineage>
</organism>